<feature type="non-terminal residue" evidence="1">
    <location>
        <position position="1"/>
    </location>
</feature>
<accession>A0ACA9R7E7</accession>
<comment type="caution">
    <text evidence="1">The sequence shown here is derived from an EMBL/GenBank/DDBJ whole genome shotgun (WGS) entry which is preliminary data.</text>
</comment>
<feature type="non-terminal residue" evidence="1">
    <location>
        <position position="45"/>
    </location>
</feature>
<evidence type="ECO:0000313" key="1">
    <source>
        <dbReference type="EMBL" id="CAG8780429.1"/>
    </source>
</evidence>
<sequence length="45" mass="5282">YSATIDDCNTYYNILAKHFELNMVGKYHGSMPSKDQNINLENWKN</sequence>
<keyword evidence="2" id="KW-1185">Reference proteome</keyword>
<reference evidence="1" key="1">
    <citation type="submission" date="2021-06" db="EMBL/GenBank/DDBJ databases">
        <authorList>
            <person name="Kallberg Y."/>
            <person name="Tangrot J."/>
            <person name="Rosling A."/>
        </authorList>
    </citation>
    <scope>NUCLEOTIDE SEQUENCE</scope>
    <source>
        <strain evidence="1">28 12/20/2015</strain>
    </source>
</reference>
<gene>
    <name evidence="1" type="ORF">SPELUC_LOCUS16371</name>
</gene>
<name>A0ACA9R7E7_9GLOM</name>
<evidence type="ECO:0000313" key="2">
    <source>
        <dbReference type="Proteomes" id="UP000789366"/>
    </source>
</evidence>
<protein>
    <submittedName>
        <fullName evidence="1">7236_t:CDS:1</fullName>
    </submittedName>
</protein>
<proteinExistence type="predicted"/>
<organism evidence="1 2">
    <name type="scientific">Cetraspora pellucida</name>
    <dbReference type="NCBI Taxonomy" id="1433469"/>
    <lineage>
        <taxon>Eukaryota</taxon>
        <taxon>Fungi</taxon>
        <taxon>Fungi incertae sedis</taxon>
        <taxon>Mucoromycota</taxon>
        <taxon>Glomeromycotina</taxon>
        <taxon>Glomeromycetes</taxon>
        <taxon>Diversisporales</taxon>
        <taxon>Gigasporaceae</taxon>
        <taxon>Cetraspora</taxon>
    </lineage>
</organism>
<dbReference type="Proteomes" id="UP000789366">
    <property type="component" value="Unassembled WGS sequence"/>
</dbReference>
<dbReference type="EMBL" id="CAJVPW010060113">
    <property type="protein sequence ID" value="CAG8780429.1"/>
    <property type="molecule type" value="Genomic_DNA"/>
</dbReference>